<evidence type="ECO:0000313" key="1">
    <source>
        <dbReference type="EMBL" id="RGU21089.1"/>
    </source>
</evidence>
<accession>A0A412RGU9</accession>
<dbReference type="SUPFAM" id="SSF52540">
    <property type="entry name" value="P-loop containing nucleoside triphosphate hydrolases"/>
    <property type="match status" value="1"/>
</dbReference>
<name>A0A412RGU9_9FIRM</name>
<gene>
    <name evidence="1" type="ORF">DWW89_12870</name>
</gene>
<comment type="caution">
    <text evidence="1">The sequence shown here is derived from an EMBL/GenBank/DDBJ whole genome shotgun (WGS) entry which is preliminary data.</text>
</comment>
<proteinExistence type="predicted"/>
<reference evidence="1 2" key="1">
    <citation type="submission" date="2018-08" db="EMBL/GenBank/DDBJ databases">
        <title>A genome reference for cultivated species of the human gut microbiota.</title>
        <authorList>
            <person name="Zou Y."/>
            <person name="Xue W."/>
            <person name="Luo G."/>
        </authorList>
    </citation>
    <scope>NUCLEOTIDE SEQUENCE [LARGE SCALE GENOMIC DNA]</scope>
    <source>
        <strain evidence="1 2">AF17-27</strain>
    </source>
</reference>
<evidence type="ECO:0008006" key="3">
    <source>
        <dbReference type="Google" id="ProtNLM"/>
    </source>
</evidence>
<dbReference type="Proteomes" id="UP000283765">
    <property type="component" value="Unassembled WGS sequence"/>
</dbReference>
<protein>
    <recommendedName>
        <fullName evidence="3">ATP-binding protein</fullName>
    </recommendedName>
</protein>
<dbReference type="AlphaFoldDB" id="A0A412RGU9"/>
<sequence>MKNNPFSLSFGKEPVSLINRNVQSYEIIDTFEDENPAYQVCMITGVRGSGKTVMLTEINKTFRAEDGTSKVQRICAV</sequence>
<organism evidence="1 2">
    <name type="scientific">Agathobacter rectalis</name>
    <dbReference type="NCBI Taxonomy" id="39491"/>
    <lineage>
        <taxon>Bacteria</taxon>
        <taxon>Bacillati</taxon>
        <taxon>Bacillota</taxon>
        <taxon>Clostridia</taxon>
        <taxon>Lachnospirales</taxon>
        <taxon>Lachnospiraceae</taxon>
        <taxon>Agathobacter</taxon>
    </lineage>
</organism>
<dbReference type="EMBL" id="QRXR01000025">
    <property type="protein sequence ID" value="RGU21089.1"/>
    <property type="molecule type" value="Genomic_DNA"/>
</dbReference>
<dbReference type="InterPro" id="IPR027417">
    <property type="entry name" value="P-loop_NTPase"/>
</dbReference>
<evidence type="ECO:0000313" key="2">
    <source>
        <dbReference type="Proteomes" id="UP000283765"/>
    </source>
</evidence>
<dbReference type="RefSeq" id="WP_117994765.1">
    <property type="nucleotide sequence ID" value="NZ_JAQESI010000003.1"/>
</dbReference>